<name>C7ZQM0_FUSV7</name>
<keyword evidence="2" id="KW-0472">Membrane</keyword>
<evidence type="ECO:0000256" key="1">
    <source>
        <dbReference type="SAM" id="MobiDB-lite"/>
    </source>
</evidence>
<gene>
    <name evidence="3" type="ORF">NECHADRAFT_89247</name>
</gene>
<dbReference type="RefSeq" id="XP_003039404.1">
    <property type="nucleotide sequence ID" value="XM_003039358.1"/>
</dbReference>
<dbReference type="EMBL" id="GG699001">
    <property type="protein sequence ID" value="EEU33691.1"/>
    <property type="molecule type" value="Genomic_DNA"/>
</dbReference>
<dbReference type="InParanoid" id="C7ZQM0"/>
<reference evidence="3 4" key="1">
    <citation type="journal article" date="2009" name="PLoS Genet.">
        <title>The genome of Nectria haematococca: contribution of supernumerary chromosomes to gene expansion.</title>
        <authorList>
            <person name="Coleman J.J."/>
            <person name="Rounsley S.D."/>
            <person name="Rodriguez-Carres M."/>
            <person name="Kuo A."/>
            <person name="Wasmann C.C."/>
            <person name="Grimwood J."/>
            <person name="Schmutz J."/>
            <person name="Taga M."/>
            <person name="White G.J."/>
            <person name="Zhou S."/>
            <person name="Schwartz D.C."/>
            <person name="Freitag M."/>
            <person name="Ma L.J."/>
            <person name="Danchin E.G."/>
            <person name="Henrissat B."/>
            <person name="Coutinho P.M."/>
            <person name="Nelson D.R."/>
            <person name="Straney D."/>
            <person name="Napoli C.A."/>
            <person name="Barker B.M."/>
            <person name="Gribskov M."/>
            <person name="Rep M."/>
            <person name="Kroken S."/>
            <person name="Molnar I."/>
            <person name="Rensing C."/>
            <person name="Kennell J.C."/>
            <person name="Zamora J."/>
            <person name="Farman M.L."/>
            <person name="Selker E.U."/>
            <person name="Salamov A."/>
            <person name="Shapiro H."/>
            <person name="Pangilinan J."/>
            <person name="Lindquist E."/>
            <person name="Lamers C."/>
            <person name="Grigoriev I.V."/>
            <person name="Geiser D.M."/>
            <person name="Covert S.F."/>
            <person name="Temporini E."/>
            <person name="Vanetten H.D."/>
        </authorList>
    </citation>
    <scope>NUCLEOTIDE SEQUENCE [LARGE SCALE GENOMIC DNA]</scope>
    <source>
        <strain evidence="4">ATCC MYA-4622 / CBS 123669 / FGSC 9596 / NRRL 45880 / 77-13-4</strain>
    </source>
</reference>
<keyword evidence="2" id="KW-0812">Transmembrane</keyword>
<dbReference type="VEuPathDB" id="FungiDB:NECHADRAFT_89247"/>
<feature type="region of interest" description="Disordered" evidence="1">
    <location>
        <begin position="213"/>
        <end position="340"/>
    </location>
</feature>
<feature type="compositionally biased region" description="Basic and acidic residues" evidence="1">
    <location>
        <begin position="320"/>
        <end position="330"/>
    </location>
</feature>
<dbReference type="HOGENOM" id="CLU_816604_0_0_1"/>
<proteinExistence type="predicted"/>
<feature type="compositionally biased region" description="Polar residues" evidence="1">
    <location>
        <begin position="293"/>
        <end position="318"/>
    </location>
</feature>
<protein>
    <submittedName>
        <fullName evidence="3">Uncharacterized protein</fullName>
    </submittedName>
</protein>
<keyword evidence="4" id="KW-1185">Reference proteome</keyword>
<evidence type="ECO:0000313" key="4">
    <source>
        <dbReference type="Proteomes" id="UP000005206"/>
    </source>
</evidence>
<organism evidence="3 4">
    <name type="scientific">Fusarium vanettenii (strain ATCC MYA-4622 / CBS 123669 / FGSC 9596 / NRRL 45880 / 77-13-4)</name>
    <name type="common">Fusarium solani subsp. pisi</name>
    <dbReference type="NCBI Taxonomy" id="660122"/>
    <lineage>
        <taxon>Eukaryota</taxon>
        <taxon>Fungi</taxon>
        <taxon>Dikarya</taxon>
        <taxon>Ascomycota</taxon>
        <taxon>Pezizomycotina</taxon>
        <taxon>Sordariomycetes</taxon>
        <taxon>Hypocreomycetidae</taxon>
        <taxon>Hypocreales</taxon>
        <taxon>Nectriaceae</taxon>
        <taxon>Fusarium</taxon>
        <taxon>Fusarium solani species complex</taxon>
        <taxon>Fusarium vanettenii</taxon>
    </lineage>
</organism>
<dbReference type="AlphaFoldDB" id="C7ZQM0"/>
<evidence type="ECO:0000256" key="2">
    <source>
        <dbReference type="SAM" id="Phobius"/>
    </source>
</evidence>
<dbReference type="GeneID" id="9666925"/>
<dbReference type="OrthoDB" id="4891185at2759"/>
<evidence type="ECO:0000313" key="3">
    <source>
        <dbReference type="EMBL" id="EEU33691.1"/>
    </source>
</evidence>
<sequence>MLNEGEVAVGCCPSGYHCDPASPYYCFTTPRLGALITGVSYDPNCNATTTTSTLGTYSARRLYLIQPYNETALPLDDDASSGLPTVGKIVVGIVVPLIVILVSLAAFWLISRKKRHKESTQAREIHVNADGGDAVIKAELCGSEGTALAGPYSVAFEKPELENTPANSGSHAKASEMDVDPLDKGLLELKGSNNGGEKPRSTILELASSATQARAALSSDQPRDRVGDEALSGGQSQARARPAQEPDEGTMELWQWSNPLHTGESEKAVSTGSSLERPRRKAVVGQADAAQSKVPSSPDTKGQSPALSLELTTTSPPATQRREEEPKDGEPATGPDSTSR</sequence>
<feature type="transmembrane region" description="Helical" evidence="2">
    <location>
        <begin position="89"/>
        <end position="110"/>
    </location>
</feature>
<dbReference type="eggNOG" id="ENOG502RX41">
    <property type="taxonomic scope" value="Eukaryota"/>
</dbReference>
<accession>C7ZQM0</accession>
<dbReference type="Proteomes" id="UP000005206">
    <property type="component" value="Unassembled WGS sequence"/>
</dbReference>
<keyword evidence="2" id="KW-1133">Transmembrane helix</keyword>
<dbReference type="KEGG" id="nhe:NECHADRAFT_89247"/>